<dbReference type="SUPFAM" id="SSF56112">
    <property type="entry name" value="Protein kinase-like (PK-like)"/>
    <property type="match status" value="1"/>
</dbReference>
<sequence>MKMCPHCLSDKVRGNTCADCGRNVHNVPKDPRALRPGAVLRNQFVIGKQLGAGGFGITYLAYDRMLKQKIAIKEFMPKKVAAREANGNKIVPVSENHLGAFAKGKEQFIEEARTIAQFRHENIVPILTCFEANDTAYFVMPYVRGRTLAEIALKGGGVPEPDLLKIIDAVLKGLEAVHGKGVWHRDIKPANIYIPDARDEQPFLLDFGAARQAVHSSDPLSILLTHGYAPLEQYSSTGSQGAYTDLYAVAATMYSCLRGEVRDGRLLPPPPAEDRVEADILEDIGRVAKGKIKKSTATAIMRAMEMSVAARPASVREFRALLYDQKTPPPPPPPPMHYELVCLAGQYEGERIPLDENQMIMGRSMADVSLWVEAKTVSKQHCSIMVEDGKVILADGGSLNGTFVNERRLDKGSFAVLRPGDVFNLAGSLVFQLQEVAGARGEAAPWVEPVGHSTISPTSEVVTPVPGVSSHFLERLIKAQGRLNRAKYCVLILASSAGTYFFSHILEQTRVDGIGFMALILFIISFAVAVSSVVRRFHDLGRSGYHYFLMLIPLVNLYWGCVLLFKKGEEGPNRYGPDPINMKFSEV</sequence>
<dbReference type="GO" id="GO:0016020">
    <property type="term" value="C:membrane"/>
    <property type="evidence" value="ECO:0007669"/>
    <property type="project" value="InterPro"/>
</dbReference>
<organism evidence="9 10">
    <name type="scientific">Pseudodesulfovibrio indicus</name>
    <dbReference type="NCBI Taxonomy" id="1716143"/>
    <lineage>
        <taxon>Bacteria</taxon>
        <taxon>Pseudomonadati</taxon>
        <taxon>Thermodesulfobacteriota</taxon>
        <taxon>Desulfovibrionia</taxon>
        <taxon>Desulfovibrionales</taxon>
        <taxon>Desulfovibrionaceae</taxon>
    </lineage>
</organism>
<dbReference type="Gene3D" id="2.60.200.20">
    <property type="match status" value="1"/>
</dbReference>
<dbReference type="GO" id="GO:0004674">
    <property type="term" value="F:protein serine/threonine kinase activity"/>
    <property type="evidence" value="ECO:0007669"/>
    <property type="project" value="UniProtKB-KW"/>
</dbReference>
<evidence type="ECO:0000259" key="7">
    <source>
        <dbReference type="PROSITE" id="PS50006"/>
    </source>
</evidence>
<dbReference type="SMART" id="SM00220">
    <property type="entry name" value="S_TKc"/>
    <property type="match status" value="1"/>
</dbReference>
<evidence type="ECO:0000256" key="2">
    <source>
        <dbReference type="ARBA" id="ARBA00022741"/>
    </source>
</evidence>
<proteinExistence type="predicted"/>
<dbReference type="AlphaFoldDB" id="A0AA94PR81"/>
<dbReference type="SMART" id="SM00240">
    <property type="entry name" value="FHA"/>
    <property type="match status" value="1"/>
</dbReference>
<keyword evidence="6" id="KW-0812">Transmembrane</keyword>
<dbReference type="InterPro" id="IPR011009">
    <property type="entry name" value="Kinase-like_dom_sf"/>
</dbReference>
<dbReference type="GO" id="GO:0005524">
    <property type="term" value="F:ATP binding"/>
    <property type="evidence" value="ECO:0007669"/>
    <property type="project" value="UniProtKB-UniRule"/>
</dbReference>
<dbReference type="InterPro" id="IPR000719">
    <property type="entry name" value="Prot_kinase_dom"/>
</dbReference>
<dbReference type="RefSeq" id="WP_078063668.1">
    <property type="nucleotide sequence ID" value="NZ_CP014206.1"/>
</dbReference>
<dbReference type="Pfam" id="PF00498">
    <property type="entry name" value="FHA"/>
    <property type="match status" value="1"/>
</dbReference>
<evidence type="ECO:0000256" key="5">
    <source>
        <dbReference type="PROSITE-ProRule" id="PRU10141"/>
    </source>
</evidence>
<dbReference type="Pfam" id="PF05656">
    <property type="entry name" value="DUF805"/>
    <property type="match status" value="1"/>
</dbReference>
<keyword evidence="1" id="KW-0808">Transferase</keyword>
<dbReference type="Pfam" id="PF00069">
    <property type="entry name" value="Pkinase"/>
    <property type="match status" value="1"/>
</dbReference>
<dbReference type="Gene3D" id="1.10.510.10">
    <property type="entry name" value="Transferase(Phosphotransferase) domain 1"/>
    <property type="match status" value="1"/>
</dbReference>
<feature type="domain" description="Protein kinase" evidence="8">
    <location>
        <begin position="44"/>
        <end position="323"/>
    </location>
</feature>
<evidence type="ECO:0000256" key="3">
    <source>
        <dbReference type="ARBA" id="ARBA00022777"/>
    </source>
</evidence>
<keyword evidence="4 5" id="KW-0067">ATP-binding</keyword>
<feature type="binding site" evidence="5">
    <location>
        <position position="79"/>
    </location>
    <ligand>
        <name>ATP</name>
        <dbReference type="ChEBI" id="CHEBI:30616"/>
    </ligand>
</feature>
<evidence type="ECO:0000313" key="10">
    <source>
        <dbReference type="Proteomes" id="UP000295506"/>
    </source>
</evidence>
<feature type="transmembrane region" description="Helical" evidence="6">
    <location>
        <begin position="545"/>
        <end position="565"/>
    </location>
</feature>
<dbReference type="InterPro" id="IPR008271">
    <property type="entry name" value="Ser/Thr_kinase_AS"/>
</dbReference>
<accession>A0AA94PR81</accession>
<dbReference type="EMBL" id="SOBK01000001">
    <property type="protein sequence ID" value="TDT91907.1"/>
    <property type="molecule type" value="Genomic_DNA"/>
</dbReference>
<dbReference type="PROSITE" id="PS00107">
    <property type="entry name" value="PROTEIN_KINASE_ATP"/>
    <property type="match status" value="1"/>
</dbReference>
<feature type="transmembrane region" description="Helical" evidence="6">
    <location>
        <begin position="485"/>
        <end position="502"/>
    </location>
</feature>
<evidence type="ECO:0000313" key="9">
    <source>
        <dbReference type="EMBL" id="TDT91907.1"/>
    </source>
</evidence>
<dbReference type="PROSITE" id="PS00108">
    <property type="entry name" value="PROTEIN_KINASE_ST"/>
    <property type="match status" value="1"/>
</dbReference>
<dbReference type="InterPro" id="IPR000253">
    <property type="entry name" value="FHA_dom"/>
</dbReference>
<keyword evidence="6" id="KW-1133">Transmembrane helix</keyword>
<dbReference type="PANTHER" id="PTHR43289:SF34">
    <property type="entry name" value="SERINE_THREONINE-PROTEIN KINASE YBDM-RELATED"/>
    <property type="match status" value="1"/>
</dbReference>
<evidence type="ECO:0000256" key="1">
    <source>
        <dbReference type="ARBA" id="ARBA00022679"/>
    </source>
</evidence>
<protein>
    <submittedName>
        <fullName evidence="9">Serine/threonine protein kinase</fullName>
    </submittedName>
</protein>
<comment type="caution">
    <text evidence="9">The sequence shown here is derived from an EMBL/GenBank/DDBJ whole genome shotgun (WGS) entry which is preliminary data.</text>
</comment>
<dbReference type="PANTHER" id="PTHR43289">
    <property type="entry name" value="MITOGEN-ACTIVATED PROTEIN KINASE KINASE KINASE 20-RELATED"/>
    <property type="match status" value="1"/>
</dbReference>
<dbReference type="PROSITE" id="PS50006">
    <property type="entry name" value="FHA_DOMAIN"/>
    <property type="match status" value="1"/>
</dbReference>
<dbReference type="CDD" id="cd00060">
    <property type="entry name" value="FHA"/>
    <property type="match status" value="1"/>
</dbReference>
<dbReference type="CDD" id="cd14014">
    <property type="entry name" value="STKc_PknB_like"/>
    <property type="match status" value="1"/>
</dbReference>
<dbReference type="InterPro" id="IPR008523">
    <property type="entry name" value="DUF805"/>
</dbReference>
<keyword evidence="3 9" id="KW-0418">Kinase</keyword>
<evidence type="ECO:0000256" key="4">
    <source>
        <dbReference type="ARBA" id="ARBA00022840"/>
    </source>
</evidence>
<dbReference type="InterPro" id="IPR008984">
    <property type="entry name" value="SMAD_FHA_dom_sf"/>
</dbReference>
<dbReference type="PROSITE" id="PS50011">
    <property type="entry name" value="PROTEIN_KINASE_DOM"/>
    <property type="match status" value="1"/>
</dbReference>
<dbReference type="Proteomes" id="UP000295506">
    <property type="component" value="Unassembled WGS sequence"/>
</dbReference>
<evidence type="ECO:0000259" key="8">
    <source>
        <dbReference type="PROSITE" id="PS50011"/>
    </source>
</evidence>
<name>A0AA94PR81_9BACT</name>
<feature type="transmembrane region" description="Helical" evidence="6">
    <location>
        <begin position="514"/>
        <end position="533"/>
    </location>
</feature>
<evidence type="ECO:0000256" key="6">
    <source>
        <dbReference type="SAM" id="Phobius"/>
    </source>
</evidence>
<dbReference type="Gene3D" id="3.30.200.20">
    <property type="entry name" value="Phosphorylase Kinase, domain 1"/>
    <property type="match status" value="1"/>
</dbReference>
<keyword evidence="9" id="KW-0723">Serine/threonine-protein kinase</keyword>
<keyword evidence="6" id="KW-0472">Membrane</keyword>
<feature type="domain" description="FHA" evidence="7">
    <location>
        <begin position="359"/>
        <end position="409"/>
    </location>
</feature>
<reference evidence="9 10" key="1">
    <citation type="submission" date="2019-03" db="EMBL/GenBank/DDBJ databases">
        <title>Genomic Encyclopedia of Type Strains, Phase IV (KMG-IV): sequencing the most valuable type-strain genomes for metagenomic binning, comparative biology and taxonomic classification.</title>
        <authorList>
            <person name="Goeker M."/>
        </authorList>
    </citation>
    <scope>NUCLEOTIDE SEQUENCE [LARGE SCALE GENOMIC DNA]</scope>
    <source>
        <strain evidence="9 10">DSM 101483</strain>
    </source>
</reference>
<dbReference type="SUPFAM" id="SSF49879">
    <property type="entry name" value="SMAD/FHA domain"/>
    <property type="match status" value="1"/>
</dbReference>
<gene>
    <name evidence="9" type="ORF">EDC59_101310</name>
</gene>
<keyword evidence="2 5" id="KW-0547">Nucleotide-binding</keyword>
<dbReference type="InterPro" id="IPR017441">
    <property type="entry name" value="Protein_kinase_ATP_BS"/>
</dbReference>